<proteinExistence type="inferred from homology"/>
<evidence type="ECO:0000313" key="10">
    <source>
        <dbReference type="EMBL" id="KAK7310385.1"/>
    </source>
</evidence>
<accession>A0AAN9PSG0</accession>
<evidence type="ECO:0000256" key="7">
    <source>
        <dbReference type="ARBA" id="ARBA00023136"/>
    </source>
</evidence>
<dbReference type="Proteomes" id="UP001359559">
    <property type="component" value="Unassembled WGS sequence"/>
</dbReference>
<keyword evidence="11" id="KW-1185">Reference proteome</keyword>
<dbReference type="InterPro" id="IPR006459">
    <property type="entry name" value="CASP/CASPL"/>
</dbReference>
<evidence type="ECO:0000256" key="4">
    <source>
        <dbReference type="ARBA" id="ARBA00022475"/>
    </source>
</evidence>
<keyword evidence="6 8" id="KW-1133">Transmembrane helix</keyword>
<reference evidence="10 11" key="1">
    <citation type="submission" date="2024-01" db="EMBL/GenBank/DDBJ databases">
        <title>The genomes of 5 underutilized Papilionoideae crops provide insights into root nodulation and disease resistance.</title>
        <authorList>
            <person name="Yuan L."/>
        </authorList>
    </citation>
    <scope>NUCLEOTIDE SEQUENCE [LARGE SCALE GENOMIC DNA]</scope>
    <source>
        <strain evidence="10">LY-2023</strain>
        <tissue evidence="10">Leaf</tissue>
    </source>
</reference>
<comment type="caution">
    <text evidence="10">The sequence shown here is derived from an EMBL/GenBank/DDBJ whole genome shotgun (WGS) entry which is preliminary data.</text>
</comment>
<keyword evidence="4 8" id="KW-1003">Cell membrane</keyword>
<protein>
    <recommendedName>
        <fullName evidence="8">CASP-like protein</fullName>
    </recommendedName>
</protein>
<feature type="transmembrane region" description="Helical" evidence="8">
    <location>
        <begin position="12"/>
        <end position="31"/>
    </location>
</feature>
<evidence type="ECO:0000259" key="9">
    <source>
        <dbReference type="Pfam" id="PF04535"/>
    </source>
</evidence>
<feature type="transmembrane region" description="Helical" evidence="8">
    <location>
        <begin position="80"/>
        <end position="105"/>
    </location>
</feature>
<dbReference type="InterPro" id="IPR044173">
    <property type="entry name" value="CASPL"/>
</dbReference>
<dbReference type="GO" id="GO:0005886">
    <property type="term" value="C:plasma membrane"/>
    <property type="evidence" value="ECO:0007669"/>
    <property type="project" value="UniProtKB-SubCell"/>
</dbReference>
<dbReference type="AlphaFoldDB" id="A0AAN9PSG0"/>
<evidence type="ECO:0000256" key="8">
    <source>
        <dbReference type="RuleBase" id="RU361233"/>
    </source>
</evidence>
<keyword evidence="5 8" id="KW-0812">Transmembrane</keyword>
<feature type="domain" description="Casparian strip membrane protein" evidence="9">
    <location>
        <begin position="6"/>
        <end position="139"/>
    </location>
</feature>
<gene>
    <name evidence="10" type="ORF">RJT34_07862</name>
</gene>
<evidence type="ECO:0000313" key="11">
    <source>
        <dbReference type="Proteomes" id="UP001359559"/>
    </source>
</evidence>
<sequence>MASNGAILPRCLRSFACVVTLAASTLMLTAHQTTTYMNYSVYVYFGDLTPYWCFVFANFMVGVYSALLICLPAKSQLWRLIVASDAVLVVILSSSCSAAVAIGLMEKNGNAHAGWLPIYHQVPSYCLKVFCAIGCGYVGTLIYMLLQLLSIQAALNSILVE</sequence>
<comment type="subcellular location">
    <subcellularLocation>
        <location evidence="1 8">Cell membrane</location>
        <topology evidence="1 8">Multi-pass membrane protein</topology>
    </subcellularLocation>
</comment>
<dbReference type="InterPro" id="IPR006702">
    <property type="entry name" value="CASP_dom"/>
</dbReference>
<evidence type="ECO:0000256" key="5">
    <source>
        <dbReference type="ARBA" id="ARBA00022692"/>
    </source>
</evidence>
<feature type="transmembrane region" description="Helical" evidence="8">
    <location>
        <begin position="125"/>
        <end position="146"/>
    </location>
</feature>
<comment type="similarity">
    <text evidence="2 8">Belongs to the Casparian strip membrane proteins (CASP) family.</text>
</comment>
<keyword evidence="7 8" id="KW-0472">Membrane</keyword>
<dbReference type="EMBL" id="JAYKXN010000002">
    <property type="protein sequence ID" value="KAK7310385.1"/>
    <property type="molecule type" value="Genomic_DNA"/>
</dbReference>
<dbReference type="PANTHER" id="PTHR36488">
    <property type="entry name" value="CASP-LIKE PROTEIN 1U1"/>
    <property type="match status" value="1"/>
</dbReference>
<evidence type="ECO:0000256" key="1">
    <source>
        <dbReference type="ARBA" id="ARBA00004651"/>
    </source>
</evidence>
<dbReference type="PANTHER" id="PTHR36488:SF8">
    <property type="entry name" value="CASP-LIKE PROTEIN 1U1"/>
    <property type="match status" value="1"/>
</dbReference>
<dbReference type="Pfam" id="PF04535">
    <property type="entry name" value="CASP_dom"/>
    <property type="match status" value="1"/>
</dbReference>
<evidence type="ECO:0000256" key="3">
    <source>
        <dbReference type="ARBA" id="ARBA00011489"/>
    </source>
</evidence>
<evidence type="ECO:0000256" key="6">
    <source>
        <dbReference type="ARBA" id="ARBA00022989"/>
    </source>
</evidence>
<name>A0AAN9PSG0_CLITE</name>
<evidence type="ECO:0000256" key="2">
    <source>
        <dbReference type="ARBA" id="ARBA00007651"/>
    </source>
</evidence>
<comment type="subunit">
    <text evidence="3 8">Homodimer and heterodimers.</text>
</comment>
<feature type="transmembrane region" description="Helical" evidence="8">
    <location>
        <begin position="51"/>
        <end position="73"/>
    </location>
</feature>
<dbReference type="NCBIfam" id="TIGR01569">
    <property type="entry name" value="A_tha_TIGR01569"/>
    <property type="match status" value="1"/>
</dbReference>
<organism evidence="10 11">
    <name type="scientific">Clitoria ternatea</name>
    <name type="common">Butterfly pea</name>
    <dbReference type="NCBI Taxonomy" id="43366"/>
    <lineage>
        <taxon>Eukaryota</taxon>
        <taxon>Viridiplantae</taxon>
        <taxon>Streptophyta</taxon>
        <taxon>Embryophyta</taxon>
        <taxon>Tracheophyta</taxon>
        <taxon>Spermatophyta</taxon>
        <taxon>Magnoliopsida</taxon>
        <taxon>eudicotyledons</taxon>
        <taxon>Gunneridae</taxon>
        <taxon>Pentapetalae</taxon>
        <taxon>rosids</taxon>
        <taxon>fabids</taxon>
        <taxon>Fabales</taxon>
        <taxon>Fabaceae</taxon>
        <taxon>Papilionoideae</taxon>
        <taxon>50 kb inversion clade</taxon>
        <taxon>NPAAA clade</taxon>
        <taxon>indigoferoid/millettioid clade</taxon>
        <taxon>Phaseoleae</taxon>
        <taxon>Clitoria</taxon>
    </lineage>
</organism>